<dbReference type="EMBL" id="WSLF01000012">
    <property type="protein sequence ID" value="KAE9631353.1"/>
    <property type="molecule type" value="Genomic_DNA"/>
</dbReference>
<dbReference type="PANTHER" id="PTHR23518">
    <property type="entry name" value="C-METHYLTRANSFERASE"/>
    <property type="match status" value="1"/>
</dbReference>
<feature type="domain" description="Major facilitator superfamily (MFS) profile" evidence="7">
    <location>
        <begin position="1"/>
        <end position="355"/>
    </location>
</feature>
<gene>
    <name evidence="8" type="ORF">GND95_11365</name>
</gene>
<dbReference type="InterPro" id="IPR036259">
    <property type="entry name" value="MFS_trans_sf"/>
</dbReference>
<dbReference type="PRINTS" id="PR01035">
    <property type="entry name" value="TCRTETA"/>
</dbReference>
<feature type="transmembrane region" description="Helical" evidence="6">
    <location>
        <begin position="174"/>
        <end position="201"/>
    </location>
</feature>
<name>A0A7C8HFS0_9FIRM</name>
<comment type="subcellular location">
    <subcellularLocation>
        <location evidence="1">Cell membrane</location>
        <topology evidence="1">Multi-pass membrane protein</topology>
    </subcellularLocation>
</comment>
<dbReference type="InterPro" id="IPR020846">
    <property type="entry name" value="MFS_dom"/>
</dbReference>
<keyword evidence="4 6" id="KW-1133">Transmembrane helix</keyword>
<feature type="transmembrane region" description="Helical" evidence="6">
    <location>
        <begin position="303"/>
        <end position="324"/>
    </location>
</feature>
<feature type="transmembrane region" description="Helical" evidence="6">
    <location>
        <begin position="213"/>
        <end position="236"/>
    </location>
</feature>
<dbReference type="GO" id="GO:0005886">
    <property type="term" value="C:plasma membrane"/>
    <property type="evidence" value="ECO:0007669"/>
    <property type="project" value="UniProtKB-SubCell"/>
</dbReference>
<feature type="transmembrane region" description="Helical" evidence="6">
    <location>
        <begin position="75"/>
        <end position="94"/>
    </location>
</feature>
<feature type="transmembrane region" description="Helical" evidence="6">
    <location>
        <begin position="134"/>
        <end position="153"/>
    </location>
</feature>
<keyword evidence="3 6" id="KW-0812">Transmembrane</keyword>
<dbReference type="AlphaFoldDB" id="A0A7C8HFS0"/>
<evidence type="ECO:0000256" key="2">
    <source>
        <dbReference type="ARBA" id="ARBA00022448"/>
    </source>
</evidence>
<evidence type="ECO:0000313" key="9">
    <source>
        <dbReference type="Proteomes" id="UP000483018"/>
    </source>
</evidence>
<evidence type="ECO:0000256" key="4">
    <source>
        <dbReference type="ARBA" id="ARBA00022989"/>
    </source>
</evidence>
<dbReference type="PROSITE" id="PS50850">
    <property type="entry name" value="MFS"/>
    <property type="match status" value="1"/>
</dbReference>
<reference evidence="8 9" key="1">
    <citation type="submission" date="2019-12" db="EMBL/GenBank/DDBJ databases">
        <title>Defluviitalea raffinosedens, isolated from a biogas fermenter, genome sequencing and characterization.</title>
        <authorList>
            <person name="Rettenmaier R."/>
            <person name="Schneider M."/>
            <person name="Neuhaus K."/>
            <person name="Liebl W."/>
            <person name="Zverlov V."/>
        </authorList>
    </citation>
    <scope>NUCLEOTIDE SEQUENCE [LARGE SCALE GENOMIC DNA]</scope>
    <source>
        <strain evidence="8 9">249c-K6</strain>
    </source>
</reference>
<sequence length="355" mass="38420">MSSFAEDMGASYRMIGMITGAYGLSQTILRIPLGIVSDVFNKRKIFVVLGLFTAIFSALIVFILPSPYTLLGGRFLAGVAAATWVNFTVMFSGYYKPSESTKAIGIINSANMIGQFTAVLLAGILSLYLGVRHIFLLSTIVGLMGFLLSFFIPKEDAIDRKPFKVSDLLIIVKNIDILHICFLGILSQFITFATIFGFTPIVASKLGANSFELGLLTTFFNLPQILFSALAGIVFVKYFGSKNTLLIGFGLNTVLCILTPFVPNLYLLYLVQIISGIGRAMTFPMLMGLVIRNVEPNLRTTTMGFYQAIYGVGMILGPVLLGVIGDKFGLMTGFITTGLLGILAIISILAVGIKD</sequence>
<feature type="transmembrane region" description="Helical" evidence="6">
    <location>
        <begin position="106"/>
        <end position="128"/>
    </location>
</feature>
<feature type="transmembrane region" description="Helical" evidence="6">
    <location>
        <begin position="330"/>
        <end position="353"/>
    </location>
</feature>
<evidence type="ECO:0000313" key="8">
    <source>
        <dbReference type="EMBL" id="KAE9631353.1"/>
    </source>
</evidence>
<dbReference type="Proteomes" id="UP000483018">
    <property type="component" value="Unassembled WGS sequence"/>
</dbReference>
<dbReference type="InterPro" id="IPR011701">
    <property type="entry name" value="MFS"/>
</dbReference>
<evidence type="ECO:0000256" key="3">
    <source>
        <dbReference type="ARBA" id="ARBA00022692"/>
    </source>
</evidence>
<comment type="caution">
    <text evidence="8">The sequence shown here is derived from an EMBL/GenBank/DDBJ whole genome shotgun (WGS) entry which is preliminary data.</text>
</comment>
<protein>
    <submittedName>
        <fullName evidence="8">MFS transporter</fullName>
    </submittedName>
</protein>
<dbReference type="GO" id="GO:0022857">
    <property type="term" value="F:transmembrane transporter activity"/>
    <property type="evidence" value="ECO:0007669"/>
    <property type="project" value="InterPro"/>
</dbReference>
<dbReference type="SUPFAM" id="SSF103473">
    <property type="entry name" value="MFS general substrate transporter"/>
    <property type="match status" value="1"/>
</dbReference>
<feature type="transmembrane region" description="Helical" evidence="6">
    <location>
        <begin position="12"/>
        <end position="33"/>
    </location>
</feature>
<proteinExistence type="predicted"/>
<feature type="transmembrane region" description="Helical" evidence="6">
    <location>
        <begin position="268"/>
        <end position="291"/>
    </location>
</feature>
<dbReference type="Gene3D" id="1.20.1250.20">
    <property type="entry name" value="MFS general substrate transporter like domains"/>
    <property type="match status" value="2"/>
</dbReference>
<evidence type="ECO:0000259" key="7">
    <source>
        <dbReference type="PROSITE" id="PS50850"/>
    </source>
</evidence>
<keyword evidence="9" id="KW-1185">Reference proteome</keyword>
<dbReference type="Pfam" id="PF07690">
    <property type="entry name" value="MFS_1"/>
    <property type="match status" value="1"/>
</dbReference>
<dbReference type="InterPro" id="IPR001958">
    <property type="entry name" value="Tet-R_TetA/multi-R_MdtG-like"/>
</dbReference>
<feature type="transmembrane region" description="Helical" evidence="6">
    <location>
        <begin position="45"/>
        <end position="63"/>
    </location>
</feature>
<accession>A0A7C8HFS0</accession>
<evidence type="ECO:0000256" key="5">
    <source>
        <dbReference type="ARBA" id="ARBA00023136"/>
    </source>
</evidence>
<feature type="transmembrane region" description="Helical" evidence="6">
    <location>
        <begin position="243"/>
        <end position="262"/>
    </location>
</feature>
<dbReference type="PANTHER" id="PTHR23518:SF2">
    <property type="entry name" value="MAJOR FACILITATOR SUPERFAMILY TRANSPORTER"/>
    <property type="match status" value="1"/>
</dbReference>
<dbReference type="OrthoDB" id="9607at2"/>
<evidence type="ECO:0000256" key="6">
    <source>
        <dbReference type="SAM" id="Phobius"/>
    </source>
</evidence>
<evidence type="ECO:0000256" key="1">
    <source>
        <dbReference type="ARBA" id="ARBA00004651"/>
    </source>
</evidence>
<keyword evidence="2" id="KW-0813">Transport</keyword>
<keyword evidence="5 6" id="KW-0472">Membrane</keyword>
<dbReference type="CDD" id="cd17490">
    <property type="entry name" value="MFS_YxlH_like"/>
    <property type="match status" value="1"/>
</dbReference>
<organism evidence="8 9">
    <name type="scientific">Defluviitalea raffinosedens</name>
    <dbReference type="NCBI Taxonomy" id="1450156"/>
    <lineage>
        <taxon>Bacteria</taxon>
        <taxon>Bacillati</taxon>
        <taxon>Bacillota</taxon>
        <taxon>Clostridia</taxon>
        <taxon>Lachnospirales</taxon>
        <taxon>Defluviitaleaceae</taxon>
        <taxon>Defluviitalea</taxon>
    </lineage>
</organism>